<dbReference type="OrthoDB" id="6077919at2759"/>
<dbReference type="Proteomes" id="UP000030686">
    <property type="component" value="Unassembled WGS sequence"/>
</dbReference>
<reference evidence="1" key="1">
    <citation type="journal article" date="2014" name="Nat. Commun.">
        <title>Multiple recent horizontal transfers of a large genomic region in cheese making fungi.</title>
        <authorList>
            <person name="Cheeseman K."/>
            <person name="Ropars J."/>
            <person name="Renault P."/>
            <person name="Dupont J."/>
            <person name="Gouzy J."/>
            <person name="Branca A."/>
            <person name="Abraham A.L."/>
            <person name="Ceppi M."/>
            <person name="Conseiller E."/>
            <person name="Debuchy R."/>
            <person name="Malagnac F."/>
            <person name="Goarin A."/>
            <person name="Silar P."/>
            <person name="Lacoste S."/>
            <person name="Sallet E."/>
            <person name="Bensimon A."/>
            <person name="Giraud T."/>
            <person name="Brygoo Y."/>
        </authorList>
    </citation>
    <scope>NUCLEOTIDE SEQUENCE [LARGE SCALE GENOMIC DNA]</scope>
    <source>
        <strain evidence="1">FM164</strain>
    </source>
</reference>
<dbReference type="AlphaFoldDB" id="W6QCN0"/>
<proteinExistence type="predicted"/>
<sequence length="70" mass="7606">MPHLSGRNHHALVDAQQLALMSRLSPIPPSSHQPSSITVLPLSLHRYISKLLGSRDTMLVVSGHQQAGFS</sequence>
<evidence type="ECO:0000313" key="2">
    <source>
        <dbReference type="Proteomes" id="UP000030686"/>
    </source>
</evidence>
<evidence type="ECO:0000313" key="1">
    <source>
        <dbReference type="EMBL" id="CDM31939.1"/>
    </source>
</evidence>
<dbReference type="EMBL" id="HG792016">
    <property type="protein sequence ID" value="CDM31939.1"/>
    <property type="molecule type" value="Genomic_DNA"/>
</dbReference>
<accession>W6QCN0</accession>
<organism evidence="1 2">
    <name type="scientific">Penicillium roqueforti (strain FM164)</name>
    <dbReference type="NCBI Taxonomy" id="1365484"/>
    <lineage>
        <taxon>Eukaryota</taxon>
        <taxon>Fungi</taxon>
        <taxon>Dikarya</taxon>
        <taxon>Ascomycota</taxon>
        <taxon>Pezizomycotina</taxon>
        <taxon>Eurotiomycetes</taxon>
        <taxon>Eurotiomycetidae</taxon>
        <taxon>Eurotiales</taxon>
        <taxon>Aspergillaceae</taxon>
        <taxon>Penicillium</taxon>
    </lineage>
</organism>
<protein>
    <submittedName>
        <fullName evidence="1">Genomic scaffold, ProqFM164S02</fullName>
    </submittedName>
</protein>
<keyword evidence="2" id="KW-1185">Reference proteome</keyword>
<name>W6QCN0_PENRF</name>
<gene>
    <name evidence="1" type="ORF">PROQFM164_S02g002090</name>
</gene>